<evidence type="ECO:0000313" key="9">
    <source>
        <dbReference type="Proteomes" id="UP001178354"/>
    </source>
</evidence>
<dbReference type="PANTHER" id="PTHR22726:SF1">
    <property type="entry name" value="METALLOENDOPEPTIDASE OMA1, MITOCHONDRIAL"/>
    <property type="match status" value="1"/>
</dbReference>
<evidence type="ECO:0000256" key="5">
    <source>
        <dbReference type="ARBA" id="ARBA00023049"/>
    </source>
</evidence>
<evidence type="ECO:0000313" key="8">
    <source>
        <dbReference type="EMBL" id="MDP1519810.1"/>
    </source>
</evidence>
<dbReference type="Pfam" id="PF01435">
    <property type="entry name" value="Peptidase_M48"/>
    <property type="match status" value="1"/>
</dbReference>
<evidence type="ECO:0000256" key="2">
    <source>
        <dbReference type="ARBA" id="ARBA00022723"/>
    </source>
</evidence>
<accession>A0AAW8AY16</accession>
<dbReference type="GO" id="GO:0051603">
    <property type="term" value="P:proteolysis involved in protein catabolic process"/>
    <property type="evidence" value="ECO:0007669"/>
    <property type="project" value="TreeGrafter"/>
</dbReference>
<keyword evidence="3 6" id="KW-0378">Hydrolase</keyword>
<keyword evidence="9" id="KW-1185">Reference proteome</keyword>
<dbReference type="InterPro" id="IPR036034">
    <property type="entry name" value="PDZ_sf"/>
</dbReference>
<sequence length="345" mass="38159">MAVLFLLGGVGCAPTTKIARPAGSDVLEEQQWQRIEAEKVYLERNAHLQDLAWRIRTAGVPLCPDDNIRSVGWVWKDTATLDKKDRTLFSGVYGLKDGIVISHVIFGSPAAYAGLRELDVIRSVNGVTIPAANASEVFVKSLEAVSMPMSQQHLVLEVERDDQRVTLDIVPVTTCSFPVVLIKDDDLNAAADGRATYITAGMYRFAESDEELMTVIAHEFAHNSEGHIEKRTGNYLLGSIFDIIAAGYGVNTQGTFGNVGGSLYSQDFEREADYVGMYYLANAGVDTEVVNAFWRRMAIEHPEGIREHYNSSHPSTAERWANLKATHEEIEQKLVSEGVLLPERK</sequence>
<dbReference type="InterPro" id="IPR001478">
    <property type="entry name" value="PDZ"/>
</dbReference>
<dbReference type="Gene3D" id="3.30.2010.10">
    <property type="entry name" value="Metalloproteases ('zincins'), catalytic domain"/>
    <property type="match status" value="1"/>
</dbReference>
<comment type="caution">
    <text evidence="8">The sequence shown here is derived from an EMBL/GenBank/DDBJ whole genome shotgun (WGS) entry which is preliminary data.</text>
</comment>
<reference evidence="8" key="1">
    <citation type="journal article" date="2010" name="Int. J. Syst. Evol. Microbiol.">
        <title>Porticoccus litoralis gen. nov., sp. nov., a gammaproteobacterium isolated from the Yellow Sea.</title>
        <authorList>
            <person name="Oh H.M."/>
            <person name="Kim H."/>
            <person name="Kim K.M."/>
            <person name="Min G.S."/>
            <person name="Cho J.C."/>
        </authorList>
    </citation>
    <scope>NUCLEOTIDE SEQUENCE</scope>
    <source>
        <strain evidence="8">DSM 25064</strain>
    </source>
</reference>
<evidence type="ECO:0000259" key="7">
    <source>
        <dbReference type="PROSITE" id="PS50106"/>
    </source>
</evidence>
<organism evidence="8 9">
    <name type="scientific">Porticoccus litoralis</name>
    <dbReference type="NCBI Taxonomy" id="434086"/>
    <lineage>
        <taxon>Bacteria</taxon>
        <taxon>Pseudomonadati</taxon>
        <taxon>Pseudomonadota</taxon>
        <taxon>Gammaproteobacteria</taxon>
        <taxon>Cellvibrionales</taxon>
        <taxon>Porticoccaceae</taxon>
        <taxon>Porticoccus</taxon>
    </lineage>
</organism>
<name>A0AAW8AY16_9GAMM</name>
<dbReference type="GO" id="GO:0016020">
    <property type="term" value="C:membrane"/>
    <property type="evidence" value="ECO:0007669"/>
    <property type="project" value="TreeGrafter"/>
</dbReference>
<gene>
    <name evidence="8" type="ORF">Q8A57_02390</name>
</gene>
<proteinExistence type="inferred from homology"/>
<evidence type="ECO:0000256" key="3">
    <source>
        <dbReference type="ARBA" id="ARBA00022801"/>
    </source>
</evidence>
<keyword evidence="5 6" id="KW-0482">Metalloprotease</keyword>
<dbReference type="CDD" id="cd07342">
    <property type="entry name" value="M48C_Oma1_like"/>
    <property type="match status" value="1"/>
</dbReference>
<dbReference type="AlphaFoldDB" id="A0AAW8AY16"/>
<comment type="similarity">
    <text evidence="6">Belongs to the peptidase M48 family.</text>
</comment>
<evidence type="ECO:0000256" key="6">
    <source>
        <dbReference type="RuleBase" id="RU003983"/>
    </source>
</evidence>
<dbReference type="GO" id="GO:0046872">
    <property type="term" value="F:metal ion binding"/>
    <property type="evidence" value="ECO:0007669"/>
    <property type="project" value="UniProtKB-KW"/>
</dbReference>
<dbReference type="RefSeq" id="WP_305169322.1">
    <property type="nucleotide sequence ID" value="NZ_JAUUUU010000001.1"/>
</dbReference>
<dbReference type="PROSITE" id="PS50106">
    <property type="entry name" value="PDZ"/>
    <property type="match status" value="1"/>
</dbReference>
<dbReference type="GO" id="GO:0004222">
    <property type="term" value="F:metalloendopeptidase activity"/>
    <property type="evidence" value="ECO:0007669"/>
    <property type="project" value="InterPro"/>
</dbReference>
<feature type="domain" description="PDZ" evidence="7">
    <location>
        <begin position="78"/>
        <end position="153"/>
    </location>
</feature>
<protein>
    <submittedName>
        <fullName evidence="8">M48 family metallopeptidase</fullName>
    </submittedName>
</protein>
<evidence type="ECO:0000256" key="1">
    <source>
        <dbReference type="ARBA" id="ARBA00022670"/>
    </source>
</evidence>
<keyword evidence="1 6" id="KW-0645">Protease</keyword>
<dbReference type="InterPro" id="IPR051156">
    <property type="entry name" value="Mito/Outer_Membr_Metalloprot"/>
</dbReference>
<evidence type="ECO:0000256" key="4">
    <source>
        <dbReference type="ARBA" id="ARBA00022833"/>
    </source>
</evidence>
<dbReference type="Proteomes" id="UP001178354">
    <property type="component" value="Unassembled WGS sequence"/>
</dbReference>
<dbReference type="InterPro" id="IPR001915">
    <property type="entry name" value="Peptidase_M48"/>
</dbReference>
<dbReference type="Gene3D" id="2.30.42.10">
    <property type="match status" value="1"/>
</dbReference>
<dbReference type="Pfam" id="PF13180">
    <property type="entry name" value="PDZ_2"/>
    <property type="match status" value="1"/>
</dbReference>
<dbReference type="PANTHER" id="PTHR22726">
    <property type="entry name" value="METALLOENDOPEPTIDASE OMA1"/>
    <property type="match status" value="1"/>
</dbReference>
<dbReference type="EMBL" id="JAUUUU010000001">
    <property type="protein sequence ID" value="MDP1519810.1"/>
    <property type="molecule type" value="Genomic_DNA"/>
</dbReference>
<dbReference type="SMART" id="SM00228">
    <property type="entry name" value="PDZ"/>
    <property type="match status" value="1"/>
</dbReference>
<dbReference type="SUPFAM" id="SSF50156">
    <property type="entry name" value="PDZ domain-like"/>
    <property type="match status" value="1"/>
</dbReference>
<reference evidence="8" key="2">
    <citation type="submission" date="2023-08" db="EMBL/GenBank/DDBJ databases">
        <authorList>
            <person name="Luo J."/>
        </authorList>
    </citation>
    <scope>NUCLEOTIDE SEQUENCE</scope>
    <source>
        <strain evidence="8">DSM 25064</strain>
    </source>
</reference>
<keyword evidence="4 6" id="KW-0862">Zinc</keyword>
<comment type="cofactor">
    <cofactor evidence="6">
        <name>Zn(2+)</name>
        <dbReference type="ChEBI" id="CHEBI:29105"/>
    </cofactor>
    <text evidence="6">Binds 1 zinc ion per subunit.</text>
</comment>
<keyword evidence="2" id="KW-0479">Metal-binding</keyword>